<evidence type="ECO:0000256" key="3">
    <source>
        <dbReference type="ARBA" id="ARBA00023125"/>
    </source>
</evidence>
<evidence type="ECO:0000313" key="7">
    <source>
        <dbReference type="Proteomes" id="UP001589645"/>
    </source>
</evidence>
<organism evidence="6 7">
    <name type="scientific">Vibrio olivae</name>
    <dbReference type="NCBI Taxonomy" id="1243002"/>
    <lineage>
        <taxon>Bacteria</taxon>
        <taxon>Pseudomonadati</taxon>
        <taxon>Pseudomonadota</taxon>
        <taxon>Gammaproteobacteria</taxon>
        <taxon>Vibrionales</taxon>
        <taxon>Vibrionaceae</taxon>
        <taxon>Vibrio</taxon>
    </lineage>
</organism>
<dbReference type="InterPro" id="IPR036388">
    <property type="entry name" value="WH-like_DNA-bd_sf"/>
</dbReference>
<dbReference type="Gene3D" id="3.40.190.290">
    <property type="match status" value="1"/>
</dbReference>
<evidence type="ECO:0000256" key="4">
    <source>
        <dbReference type="ARBA" id="ARBA00023163"/>
    </source>
</evidence>
<keyword evidence="3" id="KW-0238">DNA-binding</keyword>
<dbReference type="SUPFAM" id="SSF46785">
    <property type="entry name" value="Winged helix' DNA-binding domain"/>
    <property type="match status" value="1"/>
</dbReference>
<dbReference type="EMBL" id="JBHMEP010000001">
    <property type="protein sequence ID" value="MFB9134490.1"/>
    <property type="molecule type" value="Genomic_DNA"/>
</dbReference>
<keyword evidence="4" id="KW-0804">Transcription</keyword>
<protein>
    <submittedName>
        <fullName evidence="6">LysR family transcriptional regulator</fullName>
    </submittedName>
</protein>
<dbReference type="PANTHER" id="PTHR30537">
    <property type="entry name" value="HTH-TYPE TRANSCRIPTIONAL REGULATOR"/>
    <property type="match status" value="1"/>
</dbReference>
<dbReference type="Pfam" id="PF03466">
    <property type="entry name" value="LysR_substrate"/>
    <property type="match status" value="1"/>
</dbReference>
<proteinExistence type="inferred from homology"/>
<keyword evidence="2" id="KW-0805">Transcription regulation</keyword>
<gene>
    <name evidence="6" type="ORF">ACFFUV_05825</name>
</gene>
<dbReference type="Proteomes" id="UP001589645">
    <property type="component" value="Unassembled WGS sequence"/>
</dbReference>
<dbReference type="PANTHER" id="PTHR30537:SF1">
    <property type="entry name" value="HTH-TYPE TRANSCRIPTIONAL REGULATOR PGRR"/>
    <property type="match status" value="1"/>
</dbReference>
<dbReference type="RefSeq" id="WP_390190416.1">
    <property type="nucleotide sequence ID" value="NZ_JBHMEP010000001.1"/>
</dbReference>
<reference evidence="6 7" key="1">
    <citation type="submission" date="2024-09" db="EMBL/GenBank/DDBJ databases">
        <authorList>
            <person name="Sun Q."/>
            <person name="Mori K."/>
        </authorList>
    </citation>
    <scope>NUCLEOTIDE SEQUENCE [LARGE SCALE GENOMIC DNA]</scope>
    <source>
        <strain evidence="6 7">CECT 8064</strain>
    </source>
</reference>
<keyword evidence="7" id="KW-1185">Reference proteome</keyword>
<evidence type="ECO:0000256" key="2">
    <source>
        <dbReference type="ARBA" id="ARBA00023015"/>
    </source>
</evidence>
<feature type="domain" description="HTH lysR-type" evidence="5">
    <location>
        <begin position="3"/>
        <end position="60"/>
    </location>
</feature>
<evidence type="ECO:0000256" key="1">
    <source>
        <dbReference type="ARBA" id="ARBA00009437"/>
    </source>
</evidence>
<dbReference type="PROSITE" id="PS50931">
    <property type="entry name" value="HTH_LYSR"/>
    <property type="match status" value="1"/>
</dbReference>
<accession>A0ABV5HJT7</accession>
<comment type="caution">
    <text evidence="6">The sequence shown here is derived from an EMBL/GenBank/DDBJ whole genome shotgun (WGS) entry which is preliminary data.</text>
</comment>
<dbReference type="SUPFAM" id="SSF53850">
    <property type="entry name" value="Periplasmic binding protein-like II"/>
    <property type="match status" value="1"/>
</dbReference>
<dbReference type="InterPro" id="IPR005119">
    <property type="entry name" value="LysR_subst-bd"/>
</dbReference>
<comment type="similarity">
    <text evidence="1">Belongs to the LysR transcriptional regulatory family.</text>
</comment>
<evidence type="ECO:0000259" key="5">
    <source>
        <dbReference type="PROSITE" id="PS50931"/>
    </source>
</evidence>
<name>A0ABV5HJT7_9VIBR</name>
<dbReference type="InterPro" id="IPR000847">
    <property type="entry name" value="LysR_HTH_N"/>
</dbReference>
<dbReference type="Pfam" id="PF00126">
    <property type="entry name" value="HTH_1"/>
    <property type="match status" value="1"/>
</dbReference>
<dbReference type="Gene3D" id="1.10.10.10">
    <property type="entry name" value="Winged helix-like DNA-binding domain superfamily/Winged helix DNA-binding domain"/>
    <property type="match status" value="1"/>
</dbReference>
<sequence>MKIGLSELKAFRTIAEQGSLSAAARVLGVSPSALSHNLKNMEQTLNVRLFNRTTRSVSLTEAGEQFYRRIVPSMVDLQEAVSELSETQNNPSGIIRISSADSGSVPLIARFLPQFFVRYPDIKVEIVAESRFIDIVSEHFDAGIRLMESVPADMIAIKLTQPMRMIAVAAPAYFESHLTPDMPEQLKQHNCIRYRFDSGSLNLWELTDGEQSITIDVDGSLTLGNTNLMIEAALNGIGIAWVPEPQVIQYLDNAELVRVLPQWFTPLSELCLYYPANRFPRSVFRIFTQALREWVKQS</sequence>
<evidence type="ECO:0000313" key="6">
    <source>
        <dbReference type="EMBL" id="MFB9134490.1"/>
    </source>
</evidence>
<dbReference type="InterPro" id="IPR058163">
    <property type="entry name" value="LysR-type_TF_proteobact-type"/>
</dbReference>
<dbReference type="InterPro" id="IPR036390">
    <property type="entry name" value="WH_DNA-bd_sf"/>
</dbReference>